<evidence type="ECO:0000259" key="7">
    <source>
        <dbReference type="SMART" id="SM00858"/>
    </source>
</evidence>
<dbReference type="Pfam" id="PF13144">
    <property type="entry name" value="ChapFlgA"/>
    <property type="match status" value="1"/>
</dbReference>
<dbReference type="InterPro" id="IPR039246">
    <property type="entry name" value="Flagellar_FlgA"/>
</dbReference>
<evidence type="ECO:0000256" key="3">
    <source>
        <dbReference type="ARBA" id="ARBA00014754"/>
    </source>
</evidence>
<protein>
    <recommendedName>
        <fullName evidence="3">Flagella basal body P-ring formation protein FlgA</fullName>
    </recommendedName>
</protein>
<keyword evidence="4" id="KW-0732">Signal</keyword>
<evidence type="ECO:0000256" key="1">
    <source>
        <dbReference type="ARBA" id="ARBA00004418"/>
    </source>
</evidence>
<comment type="function">
    <text evidence="6">Involved in the assembly process of the P-ring formation. It may associate with FlgF on the rod constituting a structure essential for the P-ring assembly or may act as a modulator protein for the P-ring assembly.</text>
</comment>
<dbReference type="RefSeq" id="WP_262366662.1">
    <property type="nucleotide sequence ID" value="NZ_VNHQ01000013.1"/>
</dbReference>
<dbReference type="NCBIfam" id="TIGR03170">
    <property type="entry name" value="flgA_cterm"/>
    <property type="match status" value="1"/>
</dbReference>
<evidence type="ECO:0000313" key="8">
    <source>
        <dbReference type="EMBL" id="TYP64328.1"/>
    </source>
</evidence>
<feature type="domain" description="SAF" evidence="7">
    <location>
        <begin position="142"/>
        <end position="204"/>
    </location>
</feature>
<comment type="similarity">
    <text evidence="2">Belongs to the FlgA family.</text>
</comment>
<keyword evidence="8" id="KW-0282">Flagellum</keyword>
<comment type="caution">
    <text evidence="8">The sequence shown here is derived from an EMBL/GenBank/DDBJ whole genome shotgun (WGS) entry which is preliminary data.</text>
</comment>
<accession>A0A5S5BCZ4</accession>
<evidence type="ECO:0000256" key="2">
    <source>
        <dbReference type="ARBA" id="ARBA00010474"/>
    </source>
</evidence>
<evidence type="ECO:0000256" key="6">
    <source>
        <dbReference type="ARBA" id="ARBA00025643"/>
    </source>
</evidence>
<dbReference type="AlphaFoldDB" id="A0A5S5BCZ4"/>
<dbReference type="InterPro" id="IPR017585">
    <property type="entry name" value="SAF_FlgA"/>
</dbReference>
<comment type="subcellular location">
    <subcellularLocation>
        <location evidence="1">Periplasm</location>
    </subcellularLocation>
</comment>
<dbReference type="Gene3D" id="3.90.1210.10">
    <property type="entry name" value="Antifreeze-like/N-acetylneuraminic acid synthase C-terminal domain"/>
    <property type="match status" value="1"/>
</dbReference>
<name>A0A5S5BCZ4_STUST</name>
<proteinExistence type="inferred from homology"/>
<keyword evidence="8" id="KW-0969">Cilium</keyword>
<reference evidence="8 9" key="1">
    <citation type="submission" date="2019-07" db="EMBL/GenBank/DDBJ databases">
        <title>Deep subsurface shale carbon reservoir microbial communities from Ohio and West Virginia, USA.</title>
        <authorList>
            <person name="Wrighton K."/>
        </authorList>
    </citation>
    <scope>NUCLEOTIDE SEQUENCE [LARGE SCALE GENOMIC DNA]</scope>
    <source>
        <strain evidence="8 9">NP_8Ht</strain>
    </source>
</reference>
<dbReference type="Gene3D" id="2.30.30.760">
    <property type="match status" value="1"/>
</dbReference>
<dbReference type="GO" id="GO:0042597">
    <property type="term" value="C:periplasmic space"/>
    <property type="evidence" value="ECO:0007669"/>
    <property type="project" value="UniProtKB-SubCell"/>
</dbReference>
<gene>
    <name evidence="8" type="ORF">A9A72_1231114</name>
</gene>
<dbReference type="Proteomes" id="UP000324282">
    <property type="component" value="Unassembled WGS sequence"/>
</dbReference>
<organism evidence="8 9">
    <name type="scientific">Stutzerimonas stutzeri</name>
    <name type="common">Pseudomonas stutzeri</name>
    <dbReference type="NCBI Taxonomy" id="316"/>
    <lineage>
        <taxon>Bacteria</taxon>
        <taxon>Pseudomonadati</taxon>
        <taxon>Pseudomonadota</taxon>
        <taxon>Gammaproteobacteria</taxon>
        <taxon>Pseudomonadales</taxon>
        <taxon>Pseudomonadaceae</taxon>
        <taxon>Stutzerimonas</taxon>
    </lineage>
</organism>
<evidence type="ECO:0000256" key="5">
    <source>
        <dbReference type="ARBA" id="ARBA00022764"/>
    </source>
</evidence>
<dbReference type="SMART" id="SM00858">
    <property type="entry name" value="SAF"/>
    <property type="match status" value="1"/>
</dbReference>
<dbReference type="PANTHER" id="PTHR36307">
    <property type="entry name" value="FLAGELLA BASAL BODY P-RING FORMATION PROTEIN FLGA"/>
    <property type="match status" value="1"/>
</dbReference>
<dbReference type="GO" id="GO:0044780">
    <property type="term" value="P:bacterial-type flagellum assembly"/>
    <property type="evidence" value="ECO:0007669"/>
    <property type="project" value="InterPro"/>
</dbReference>
<dbReference type="InterPro" id="IPR013974">
    <property type="entry name" value="SAF"/>
</dbReference>
<dbReference type="PANTHER" id="PTHR36307:SF1">
    <property type="entry name" value="FLAGELLA BASAL BODY P-RING FORMATION PROTEIN FLGA"/>
    <property type="match status" value="1"/>
</dbReference>
<evidence type="ECO:0000256" key="4">
    <source>
        <dbReference type="ARBA" id="ARBA00022729"/>
    </source>
</evidence>
<keyword evidence="8" id="KW-0966">Cell projection</keyword>
<sequence length="267" mass="28624">MIYKAEKATEPERNKRFFPLGEGRACGSGKASSAWSVVILLLLSVTSQAQADATTQVQQAVENHLRLMLEQQAARQGWQGMQLRYEISVPASAASLPRCSEALLVQATGEAPSAMDRQNLQIRCVDAPGWSTNATGQAHVFLPAVHAEGIIDRGQTLTAGDLKLQRINVAKARRGYYNRIEEVVGLAAKRRIRAGQTITPVLLEQAMAVKRGQPVKIVANNEGIQASTSGEALADGQPGDVIRVRNVGSGKVIDAKVIESGVVTSTF</sequence>
<evidence type="ECO:0000313" key="9">
    <source>
        <dbReference type="Proteomes" id="UP000324282"/>
    </source>
</evidence>
<dbReference type="CDD" id="cd11614">
    <property type="entry name" value="SAF_CpaB_FlgA_like"/>
    <property type="match status" value="1"/>
</dbReference>
<keyword evidence="5" id="KW-0574">Periplasm</keyword>
<dbReference type="EMBL" id="VNHQ01000013">
    <property type="protein sequence ID" value="TYP64328.1"/>
    <property type="molecule type" value="Genomic_DNA"/>
</dbReference>